<dbReference type="PANTHER" id="PTHR43289:SF6">
    <property type="entry name" value="SERINE_THREONINE-PROTEIN KINASE NEKL-3"/>
    <property type="match status" value="1"/>
</dbReference>
<dbReference type="GO" id="GO:0004674">
    <property type="term" value="F:protein serine/threonine kinase activity"/>
    <property type="evidence" value="ECO:0007669"/>
    <property type="project" value="UniProtKB-EC"/>
</dbReference>
<dbReference type="SMART" id="SM00220">
    <property type="entry name" value="S_TKc"/>
    <property type="match status" value="1"/>
</dbReference>
<organism evidence="13 14">
    <name type="scientific">Faecalibacterium prausnitzii</name>
    <dbReference type="NCBI Taxonomy" id="853"/>
    <lineage>
        <taxon>Bacteria</taxon>
        <taxon>Bacillati</taxon>
        <taxon>Bacillota</taxon>
        <taxon>Clostridia</taxon>
        <taxon>Eubacteriales</taxon>
        <taxon>Oscillospiraceae</taxon>
        <taxon>Faecalibacterium</taxon>
    </lineage>
</organism>
<proteinExistence type="predicted"/>
<keyword evidence="4" id="KW-0547">Nucleotide-binding</keyword>
<evidence type="ECO:0000256" key="8">
    <source>
        <dbReference type="ARBA" id="ARBA00048679"/>
    </source>
</evidence>
<dbReference type="Pfam" id="PF00069">
    <property type="entry name" value="Pkinase"/>
    <property type="match status" value="1"/>
</dbReference>
<feature type="transmembrane region" description="Helical" evidence="10">
    <location>
        <begin position="353"/>
        <end position="373"/>
    </location>
</feature>
<feature type="domain" description="Protein kinase" evidence="11">
    <location>
        <begin position="47"/>
        <end position="321"/>
    </location>
</feature>
<sequence>MEAKRICPYCMGELENRVSVCPHCGGVLAGRNPAGSLPVGTLLAGRYTVGEMQSIDGEGILYRGVENVGRFRVTIKEYMPLTLSAERGTDALLRPKLGSEVLFKTTRMDFADLYRSIQRITPANGLEAVLDVFEENNTVYAVMENPGGIPLQQWLDERPSPVSAETARNMLQPVFDGVAAMHQVGLVHRGICPENIRVLENGRARLTGYATVGLRTAGSGLHEQLYEGYSAPEQYSTTEFEGRYTDEYSLAAVVYRMVCGQSPVPAAQRLVSDSNPRARTLERAVPEYVSDVLWMGLQLSPAERIQTVPQLFRALSSQEYTTELTQTLQQAAPRPQSTEEEERKKHILSLRNLLAAILILLAILTLLIVWGLVNQGLHTAKPAESTPASEPASSLVTEPVNLAPDFVGMDYDSQVRNNHSYAGDYLFYVTMEYSDTVEKGKIIRQTPEAGEVIEEGSTIDLVVSRGPQMVEMPNVAGFTRDGAEQQLAQVGLNASFYPIYNDGSYVSGCVAYCSEEPGAMVEVGSTIIVYMAAEVEAEVPATPPETTTPSAGTTPSAAQTEPPTGGAGTEYDTD</sequence>
<evidence type="ECO:0000256" key="1">
    <source>
        <dbReference type="ARBA" id="ARBA00012513"/>
    </source>
</evidence>
<dbReference type="GO" id="GO:0005524">
    <property type="term" value="F:ATP binding"/>
    <property type="evidence" value="ECO:0007669"/>
    <property type="project" value="UniProtKB-KW"/>
</dbReference>
<dbReference type="PROSITE" id="PS50011">
    <property type="entry name" value="PROTEIN_KINASE_DOM"/>
    <property type="match status" value="1"/>
</dbReference>
<comment type="caution">
    <text evidence="13">The sequence shown here is derived from an EMBL/GenBank/DDBJ whole genome shotgun (WGS) entry which is preliminary data.</text>
</comment>
<dbReference type="PROSITE" id="PS51178">
    <property type="entry name" value="PASTA"/>
    <property type="match status" value="1"/>
</dbReference>
<dbReference type="SMART" id="SM00740">
    <property type="entry name" value="PASTA"/>
    <property type="match status" value="2"/>
</dbReference>
<evidence type="ECO:0000259" key="12">
    <source>
        <dbReference type="PROSITE" id="PS51178"/>
    </source>
</evidence>
<feature type="domain" description="PASTA" evidence="12">
    <location>
        <begin position="397"/>
        <end position="465"/>
    </location>
</feature>
<comment type="catalytic activity">
    <reaction evidence="8">
        <text>L-seryl-[protein] + ATP = O-phospho-L-seryl-[protein] + ADP + H(+)</text>
        <dbReference type="Rhea" id="RHEA:17989"/>
        <dbReference type="Rhea" id="RHEA-COMP:9863"/>
        <dbReference type="Rhea" id="RHEA-COMP:11604"/>
        <dbReference type="ChEBI" id="CHEBI:15378"/>
        <dbReference type="ChEBI" id="CHEBI:29999"/>
        <dbReference type="ChEBI" id="CHEBI:30616"/>
        <dbReference type="ChEBI" id="CHEBI:83421"/>
        <dbReference type="ChEBI" id="CHEBI:456216"/>
        <dbReference type="EC" id="2.7.11.1"/>
    </reaction>
</comment>
<keyword evidence="3" id="KW-0677">Repeat</keyword>
<evidence type="ECO:0000256" key="9">
    <source>
        <dbReference type="SAM" id="MobiDB-lite"/>
    </source>
</evidence>
<evidence type="ECO:0000256" key="6">
    <source>
        <dbReference type="ARBA" id="ARBA00022840"/>
    </source>
</evidence>
<name>A0A844DRY1_9FIRM</name>
<keyword evidence="10" id="KW-0812">Transmembrane</keyword>
<evidence type="ECO:0000256" key="10">
    <source>
        <dbReference type="SAM" id="Phobius"/>
    </source>
</evidence>
<keyword evidence="10" id="KW-1133">Transmembrane helix</keyword>
<dbReference type="Gene3D" id="3.30.10.20">
    <property type="match status" value="2"/>
</dbReference>
<evidence type="ECO:0000313" key="13">
    <source>
        <dbReference type="EMBL" id="MSC62185.1"/>
    </source>
</evidence>
<evidence type="ECO:0000256" key="2">
    <source>
        <dbReference type="ARBA" id="ARBA00022679"/>
    </source>
</evidence>
<keyword evidence="6" id="KW-0067">ATP-binding</keyword>
<dbReference type="RefSeq" id="WP_154276331.1">
    <property type="nucleotide sequence ID" value="NZ_WKQN01000001.1"/>
</dbReference>
<keyword evidence="2" id="KW-0808">Transferase</keyword>
<gene>
    <name evidence="13" type="ORF">GKD95_02220</name>
</gene>
<comment type="catalytic activity">
    <reaction evidence="7">
        <text>L-threonyl-[protein] + ATP = O-phospho-L-threonyl-[protein] + ADP + H(+)</text>
        <dbReference type="Rhea" id="RHEA:46608"/>
        <dbReference type="Rhea" id="RHEA-COMP:11060"/>
        <dbReference type="Rhea" id="RHEA-COMP:11605"/>
        <dbReference type="ChEBI" id="CHEBI:15378"/>
        <dbReference type="ChEBI" id="CHEBI:30013"/>
        <dbReference type="ChEBI" id="CHEBI:30616"/>
        <dbReference type="ChEBI" id="CHEBI:61977"/>
        <dbReference type="ChEBI" id="CHEBI:456216"/>
        <dbReference type="EC" id="2.7.11.1"/>
    </reaction>
</comment>
<evidence type="ECO:0000256" key="4">
    <source>
        <dbReference type="ARBA" id="ARBA00022741"/>
    </source>
</evidence>
<dbReference type="InterPro" id="IPR011009">
    <property type="entry name" value="Kinase-like_dom_sf"/>
</dbReference>
<evidence type="ECO:0000256" key="3">
    <source>
        <dbReference type="ARBA" id="ARBA00022737"/>
    </source>
</evidence>
<keyword evidence="5" id="KW-0418">Kinase</keyword>
<dbReference type="PANTHER" id="PTHR43289">
    <property type="entry name" value="MITOGEN-ACTIVATED PROTEIN KINASE KINASE KINASE 20-RELATED"/>
    <property type="match status" value="1"/>
</dbReference>
<dbReference type="Gene3D" id="1.10.510.10">
    <property type="entry name" value="Transferase(Phosphotransferase) domain 1"/>
    <property type="match status" value="1"/>
</dbReference>
<reference evidence="13 14" key="1">
    <citation type="journal article" date="2019" name="Nat. Med.">
        <title>A library of human gut bacterial isolates paired with longitudinal multiomics data enables mechanistic microbiome research.</title>
        <authorList>
            <person name="Poyet M."/>
            <person name="Groussin M."/>
            <person name="Gibbons S.M."/>
            <person name="Avila-Pacheco J."/>
            <person name="Jiang X."/>
            <person name="Kearney S.M."/>
            <person name="Perrotta A.R."/>
            <person name="Berdy B."/>
            <person name="Zhao S."/>
            <person name="Lieberman T.D."/>
            <person name="Swanson P.K."/>
            <person name="Smith M."/>
            <person name="Roesemann S."/>
            <person name="Alexander J.E."/>
            <person name="Rich S.A."/>
            <person name="Livny J."/>
            <person name="Vlamakis H."/>
            <person name="Clish C."/>
            <person name="Bullock K."/>
            <person name="Deik A."/>
            <person name="Scott J."/>
            <person name="Pierce K.A."/>
            <person name="Xavier R.J."/>
            <person name="Alm E.J."/>
        </authorList>
    </citation>
    <scope>NUCLEOTIDE SEQUENCE [LARGE SCALE GENOMIC DNA]</scope>
    <source>
        <strain evidence="13 14">BIOML-A1</strain>
    </source>
</reference>
<dbReference type="InterPro" id="IPR000719">
    <property type="entry name" value="Prot_kinase_dom"/>
</dbReference>
<feature type="compositionally biased region" description="Low complexity" evidence="9">
    <location>
        <begin position="539"/>
        <end position="560"/>
    </location>
</feature>
<protein>
    <recommendedName>
        <fullName evidence="1">non-specific serine/threonine protein kinase</fullName>
        <ecNumber evidence="1">2.7.11.1</ecNumber>
    </recommendedName>
</protein>
<evidence type="ECO:0000259" key="11">
    <source>
        <dbReference type="PROSITE" id="PS50011"/>
    </source>
</evidence>
<accession>A0A844DRY1</accession>
<keyword evidence="10" id="KW-0472">Membrane</keyword>
<dbReference type="SUPFAM" id="SSF56112">
    <property type="entry name" value="Protein kinase-like (PK-like)"/>
    <property type="match status" value="1"/>
</dbReference>
<dbReference type="Pfam" id="PF03793">
    <property type="entry name" value="PASTA"/>
    <property type="match status" value="1"/>
</dbReference>
<dbReference type="EMBL" id="WKQN01000001">
    <property type="protein sequence ID" value="MSC62185.1"/>
    <property type="molecule type" value="Genomic_DNA"/>
</dbReference>
<evidence type="ECO:0000256" key="7">
    <source>
        <dbReference type="ARBA" id="ARBA00047899"/>
    </source>
</evidence>
<feature type="region of interest" description="Disordered" evidence="9">
    <location>
        <begin position="539"/>
        <end position="574"/>
    </location>
</feature>
<dbReference type="Proteomes" id="UP000461506">
    <property type="component" value="Unassembled WGS sequence"/>
</dbReference>
<evidence type="ECO:0000256" key="5">
    <source>
        <dbReference type="ARBA" id="ARBA00022777"/>
    </source>
</evidence>
<dbReference type="InterPro" id="IPR005543">
    <property type="entry name" value="PASTA_dom"/>
</dbReference>
<dbReference type="EC" id="2.7.11.1" evidence="1"/>
<evidence type="ECO:0000313" key="14">
    <source>
        <dbReference type="Proteomes" id="UP000461506"/>
    </source>
</evidence>
<dbReference type="CDD" id="cd06577">
    <property type="entry name" value="PASTA_pknB"/>
    <property type="match status" value="2"/>
</dbReference>
<dbReference type="AlphaFoldDB" id="A0A844DRY1"/>